<dbReference type="GO" id="GO:0047617">
    <property type="term" value="F:fatty acyl-CoA hydrolase activity"/>
    <property type="evidence" value="ECO:0007669"/>
    <property type="project" value="UniProtKB-EC"/>
</dbReference>
<sequence length="286" mass="31652">GSMISTLEDVLSLLDLQQIDDAAFVGTQPDTPNHHIIGSQVAAQALMAAGRTTPGRLAHSMHMYFLRRGDARQPIQYDVTPLRDGGTISSRRVTASQSGVVLFEALASFTIIADDVDWQQRMPDVAGPSAVHGLEDLLAPYAEEFGDWWPQQRPFTMRYLDAPPRVALDLSDPPPPRLRIWLRANGEVTDDPLVNSCVVAYLSALTLLECVMTTMRTTPVGPRLSALVDHTIWFHRAADFTDWLLFDQFSPSIVGRRGLATGTLYNRSGELVCIATQEGYFAEQRQ</sequence>
<evidence type="ECO:0000256" key="2">
    <source>
        <dbReference type="ARBA" id="ARBA00011881"/>
    </source>
</evidence>
<name>A0A0M3KKU4_MYCA1</name>
<evidence type="ECO:0000256" key="7">
    <source>
        <dbReference type="ARBA" id="ARBA00079653"/>
    </source>
</evidence>
<dbReference type="PANTHER" id="PTHR11066">
    <property type="entry name" value="ACYL-COA THIOESTERASE"/>
    <property type="match status" value="1"/>
</dbReference>
<dbReference type="InterPro" id="IPR003703">
    <property type="entry name" value="Acyl_CoA_thio"/>
</dbReference>
<dbReference type="InterPro" id="IPR029069">
    <property type="entry name" value="HotDog_dom_sf"/>
</dbReference>
<dbReference type="PANTHER" id="PTHR11066:SF34">
    <property type="entry name" value="ACYL-COENZYME A THIOESTERASE 8"/>
    <property type="match status" value="1"/>
</dbReference>
<keyword evidence="10" id="KW-0002">3D-structure</keyword>
<feature type="domain" description="Acyl-CoA thioesterase-like N-terminal HotDog" evidence="9">
    <location>
        <begin position="35"/>
        <end position="110"/>
    </location>
</feature>
<evidence type="ECO:0000313" key="10">
    <source>
        <dbReference type="PDB" id="3RD7"/>
    </source>
</evidence>
<organism evidence="10">
    <name type="scientific">Mycobacterium avium (strain 104)</name>
    <dbReference type="NCBI Taxonomy" id="243243"/>
    <lineage>
        <taxon>Bacteria</taxon>
        <taxon>Bacillati</taxon>
        <taxon>Actinomycetota</taxon>
        <taxon>Actinomycetes</taxon>
        <taxon>Mycobacteriales</taxon>
        <taxon>Mycobacteriaceae</taxon>
        <taxon>Mycobacterium</taxon>
        <taxon>Mycobacterium avium complex (MAC)</taxon>
    </lineage>
</organism>
<evidence type="ECO:0000256" key="3">
    <source>
        <dbReference type="ARBA" id="ARBA00022801"/>
    </source>
</evidence>
<evidence type="ECO:0000256" key="6">
    <source>
        <dbReference type="ARBA" id="ARBA00071120"/>
    </source>
</evidence>
<dbReference type="FunFam" id="2.40.160.210:FF:000001">
    <property type="entry name" value="Acyl-CoA thioesterase II"/>
    <property type="match status" value="1"/>
</dbReference>
<comment type="catalytic activity">
    <reaction evidence="5">
        <text>a fatty acyl-CoA + H2O = a fatty acid + CoA + H(+)</text>
        <dbReference type="Rhea" id="RHEA:16781"/>
        <dbReference type="ChEBI" id="CHEBI:15377"/>
        <dbReference type="ChEBI" id="CHEBI:15378"/>
        <dbReference type="ChEBI" id="CHEBI:28868"/>
        <dbReference type="ChEBI" id="CHEBI:57287"/>
        <dbReference type="ChEBI" id="CHEBI:77636"/>
        <dbReference type="EC" id="3.1.2.20"/>
    </reaction>
    <physiologicalReaction direction="left-to-right" evidence="5">
        <dbReference type="Rhea" id="RHEA:16782"/>
    </physiologicalReaction>
</comment>
<comment type="similarity">
    <text evidence="1">Belongs to the C/M/P thioester hydrolase family.</text>
</comment>
<evidence type="ECO:0000259" key="9">
    <source>
        <dbReference type="Pfam" id="PF13622"/>
    </source>
</evidence>
<keyword evidence="3" id="KW-0378">Hydrolase</keyword>
<evidence type="ECO:0000256" key="5">
    <source>
        <dbReference type="ARBA" id="ARBA00050943"/>
    </source>
</evidence>
<dbReference type="InterPro" id="IPR025652">
    <property type="entry name" value="TesB_C"/>
</dbReference>
<accession>A0A0M3KKU4</accession>
<dbReference type="Pfam" id="PF13622">
    <property type="entry name" value="4HBT_3"/>
    <property type="match status" value="1"/>
</dbReference>
<comment type="subunit">
    <text evidence="2">Homotetramer.</text>
</comment>
<keyword evidence="4" id="KW-0443">Lipid metabolism</keyword>
<dbReference type="InterPro" id="IPR042171">
    <property type="entry name" value="Acyl-CoA_hotdog"/>
</dbReference>
<evidence type="ECO:0000256" key="1">
    <source>
        <dbReference type="ARBA" id="ARBA00006538"/>
    </source>
</evidence>
<reference evidence="10" key="1">
    <citation type="journal article" date="2015" name="Tuberculosis">
        <title>Increasing the structural coverage of tuberculosis drug targets.</title>
        <authorList>
            <person name="Baugh L."/>
            <person name="Phan I."/>
            <person name="Begley D.W."/>
            <person name="Clifton M.C."/>
            <person name="Armour B."/>
            <person name="Dranow D.M."/>
            <person name="Taylor B.M."/>
            <person name="Muruthi M.M."/>
            <person name="Abendroth J."/>
            <person name="Fairman J.W."/>
            <person name="Fox D."/>
            <person name="Dieterich S.H."/>
            <person name="Staker B.L."/>
            <person name="Gardberg A.S."/>
            <person name="Choi R."/>
            <person name="Hewitt S.N."/>
            <person name="Napuli A.J."/>
            <person name="Myers J."/>
            <person name="Barrett L.K."/>
            <person name="Zhang Y."/>
            <person name="Ferrell M."/>
            <person name="Mundt E."/>
            <person name="Thompkins K."/>
            <person name="Tran N."/>
            <person name="Lyons-Abbott S."/>
            <person name="Abramov A."/>
            <person name="Sekar A."/>
            <person name="Serbzhinskiy D."/>
            <person name="Lorimer D."/>
            <person name="Buchko G.W."/>
            <person name="Stacy R."/>
            <person name="Stewart L.J."/>
            <person name="Edwards T.E."/>
            <person name="Van Voorhis W.C."/>
            <person name="Myler P.J."/>
        </authorList>
    </citation>
    <scope>X-RAY CRYSTALLOGRAPHY (1.95 ANGSTROMS)</scope>
</reference>
<dbReference type="Gene3D" id="2.40.160.210">
    <property type="entry name" value="Acyl-CoA thioesterase, double hotdog domain"/>
    <property type="match status" value="1"/>
</dbReference>
<dbReference type="AlphaFoldDB" id="A0A0M3KKU4"/>
<dbReference type="CDD" id="cd03445">
    <property type="entry name" value="Thioesterase_II_repeat2"/>
    <property type="match status" value="1"/>
</dbReference>
<proteinExistence type="evidence at protein level"/>
<dbReference type="GO" id="GO:0006637">
    <property type="term" value="P:acyl-CoA metabolic process"/>
    <property type="evidence" value="ECO:0007669"/>
    <property type="project" value="InterPro"/>
</dbReference>
<dbReference type="InterPro" id="IPR049449">
    <property type="entry name" value="TesB_ACOT8-like_N"/>
</dbReference>
<dbReference type="GO" id="GO:0009062">
    <property type="term" value="P:fatty acid catabolic process"/>
    <property type="evidence" value="ECO:0007669"/>
    <property type="project" value="TreeGrafter"/>
</dbReference>
<feature type="domain" description="Acyl-CoA thioesterase 2 C-terminal" evidence="8">
    <location>
        <begin position="179"/>
        <end position="280"/>
    </location>
</feature>
<protein>
    <recommendedName>
        <fullName evidence="6">Acyl-CoA thioesterase 2</fullName>
    </recommendedName>
    <alternativeName>
        <fullName evidence="7">Thioesterase II</fullName>
    </alternativeName>
</protein>
<dbReference type="Pfam" id="PF02551">
    <property type="entry name" value="Acyl_CoA_thio"/>
    <property type="match status" value="1"/>
</dbReference>
<evidence type="ECO:0000259" key="8">
    <source>
        <dbReference type="Pfam" id="PF02551"/>
    </source>
</evidence>
<dbReference type="PDB" id="3RD7">
    <property type="method" value="X-ray"/>
    <property type="resolution" value="1.95 A"/>
    <property type="chains" value="A/B=1-286"/>
</dbReference>
<dbReference type="SUPFAM" id="SSF54637">
    <property type="entry name" value="Thioesterase/thiol ester dehydrase-isomerase"/>
    <property type="match status" value="2"/>
</dbReference>
<dbReference type="CDD" id="cd03444">
    <property type="entry name" value="Thioesterase_II_repeat1"/>
    <property type="match status" value="1"/>
</dbReference>
<gene>
    <name evidence="10" type="ORF">MAV_2540</name>
</gene>
<evidence type="ECO:0000256" key="4">
    <source>
        <dbReference type="ARBA" id="ARBA00023098"/>
    </source>
</evidence>